<protein>
    <submittedName>
        <fullName evidence="1">Uncharacterized protein</fullName>
    </submittedName>
</protein>
<dbReference type="EMBL" id="CP099557">
    <property type="protein sequence ID" value="UYF44483.1"/>
    <property type="molecule type" value="Genomic_DNA"/>
</dbReference>
<proteinExistence type="predicted"/>
<dbReference type="Proteomes" id="UP001164100">
    <property type="component" value="Plasmid pCNAC48"/>
</dbReference>
<dbReference type="RefSeq" id="WP_263515140.1">
    <property type="nucleotide sequence ID" value="NZ_CP099557.1"/>
</dbReference>
<evidence type="ECO:0000313" key="1">
    <source>
        <dbReference type="EMBL" id="UYF44483.1"/>
    </source>
</evidence>
<organism evidence="1 2">
    <name type="scientific">Aliarcobacter cryaerophilus</name>
    <dbReference type="NCBI Taxonomy" id="28198"/>
    <lineage>
        <taxon>Bacteria</taxon>
        <taxon>Pseudomonadati</taxon>
        <taxon>Campylobacterota</taxon>
        <taxon>Epsilonproteobacteria</taxon>
        <taxon>Campylobacterales</taxon>
        <taxon>Arcobacteraceae</taxon>
        <taxon>Aliarcobacter</taxon>
    </lineage>
</organism>
<name>A0AA46S342_9BACT</name>
<evidence type="ECO:0000313" key="2">
    <source>
        <dbReference type="Proteomes" id="UP001164100"/>
    </source>
</evidence>
<reference evidence="1" key="1">
    <citation type="journal article" date="2022" name="Front. Microbiol.">
        <title>Species classification and novel plasmid identifications in Arcobacter cryaerophilus and Arcobacter cryaerophilus-like organisms.</title>
        <authorList>
            <person name="Zhou G."/>
            <person name="Wang M."/>
            <person name="Wang H."/>
            <person name="Chen X."/>
            <person name="Gu Y."/>
            <person name="Shao Z."/>
            <person name="Zhang J."/>
            <person name="Zhang M."/>
        </authorList>
    </citation>
    <scope>NUCLEOTIDE SEQUENCE</scope>
    <source>
        <strain evidence="1">ICDCAC48</strain>
    </source>
</reference>
<gene>
    <name evidence="1" type="ORF">NGX11_11035</name>
</gene>
<keyword evidence="1" id="KW-0614">Plasmid</keyword>
<accession>A0AA46S342</accession>
<dbReference type="AlphaFoldDB" id="A0AA46S342"/>
<geneLocation type="plasmid" evidence="1 2">
    <name>pCNAC48</name>
</geneLocation>
<sequence>MKIQAANGYYLPSFFFMKIESDDDVLEIVQNNEQTFVHEYIHFLQDLILPYNIRNTLVSNRDFALISSTGFHEKEISRPFSKWDDDAELTNKQFAYIWGGQDFKSDKEKIVTIEKEHFEIYTGARIFGYVLTTETGYQYHIGARDFLEYMAHKIEEKNWPVRHPAFPYQTIDLIFEYYGLEWVVDDVKLCLVEFSLYNDNPMNQLVHILEELVTKQPELFKDYDKCSSILLRLQWESNGGFKETIFTKTERRLIDLKQSLAEKYSNSNFISISAWIDHVIEFSKKNLSNRFIFSELFMMDGNEFRRKISLFVEKIGIPLVFNRKEESVSLLPAIYEHNDFIQLYAAFNFMEYARSTNKACGMLDFCNASRPEIINDSCKNDPISRSNCSELCPFGFFVKSYGLHNIQWKVA</sequence>